<evidence type="ECO:0000313" key="3">
    <source>
        <dbReference type="Proteomes" id="UP000250550"/>
    </source>
</evidence>
<dbReference type="EMBL" id="PRLF01000042">
    <property type="protein sequence ID" value="RAW62520.1"/>
    <property type="molecule type" value="Genomic_DNA"/>
</dbReference>
<feature type="transmembrane region" description="Helical" evidence="1">
    <location>
        <begin position="75"/>
        <end position="93"/>
    </location>
</feature>
<evidence type="ECO:0000313" key="2">
    <source>
        <dbReference type="EMBL" id="RAW62520.1"/>
    </source>
</evidence>
<name>A0A329UMX4_9FIRM</name>
<accession>A0A329UMX4</accession>
<keyword evidence="1" id="KW-0472">Membrane</keyword>
<dbReference type="AlphaFoldDB" id="A0A329UMX4"/>
<keyword evidence="1" id="KW-0812">Transmembrane</keyword>
<evidence type="ECO:0000256" key="1">
    <source>
        <dbReference type="SAM" id="Phobius"/>
    </source>
</evidence>
<proteinExistence type="predicted"/>
<feature type="transmembrane region" description="Helical" evidence="1">
    <location>
        <begin position="50"/>
        <end position="69"/>
    </location>
</feature>
<feature type="transmembrane region" description="Helical" evidence="1">
    <location>
        <begin position="12"/>
        <end position="29"/>
    </location>
</feature>
<comment type="caution">
    <text evidence="2">The sequence shown here is derived from an EMBL/GenBank/DDBJ whole genome shotgun (WGS) entry which is preliminary data.</text>
</comment>
<evidence type="ECO:0008006" key="4">
    <source>
        <dbReference type="Google" id="ProtNLM"/>
    </source>
</evidence>
<organism evidence="2 3">
    <name type="scientific">Faecalibacterium prausnitzii</name>
    <dbReference type="NCBI Taxonomy" id="853"/>
    <lineage>
        <taxon>Bacteria</taxon>
        <taxon>Bacillati</taxon>
        <taxon>Bacillota</taxon>
        <taxon>Clostridia</taxon>
        <taxon>Eubacteriales</taxon>
        <taxon>Oscillospiraceae</taxon>
        <taxon>Faecalibacterium</taxon>
    </lineage>
</organism>
<protein>
    <recommendedName>
        <fullName evidence="4">DUF3784 domain-containing protein</fullName>
    </recommendedName>
</protein>
<gene>
    <name evidence="2" type="ORF">C4N21_14520</name>
</gene>
<sequence length="103" mass="11764">MSLNNQEKFVNSFWVIILLVAVGIYFWVIPKNSIAEAYSKKKHYNLKKTSRFLAVGFWIIAISCVPVLISLWFDTPWICIICVILLVLGTSVLHDYESGGKLK</sequence>
<reference evidence="2 3" key="1">
    <citation type="submission" date="2018-02" db="EMBL/GenBank/DDBJ databases">
        <title>Complete genome sequencing of Faecalibacterium prausnitzii strains isolated from the human gut.</title>
        <authorList>
            <person name="Fitzgerald B.C."/>
            <person name="Shkoporov A.N."/>
            <person name="Ross P.R."/>
            <person name="Hill C."/>
        </authorList>
    </citation>
    <scope>NUCLEOTIDE SEQUENCE [LARGE SCALE GENOMIC DNA]</scope>
    <source>
        <strain evidence="2 3">APC924/119</strain>
    </source>
</reference>
<dbReference type="Proteomes" id="UP000250550">
    <property type="component" value="Unassembled WGS sequence"/>
</dbReference>
<dbReference type="RefSeq" id="WP_015536774.1">
    <property type="nucleotide sequence ID" value="NZ_JAQDKL010000015.1"/>
</dbReference>
<keyword evidence="1" id="KW-1133">Transmembrane helix</keyword>